<evidence type="ECO:0000313" key="1">
    <source>
        <dbReference type="EMBL" id="GAL03208.1"/>
    </source>
</evidence>
<dbReference type="EMBL" id="BBMN01000001">
    <property type="protein sequence ID" value="GAL03208.1"/>
    <property type="molecule type" value="Genomic_DNA"/>
</dbReference>
<dbReference type="STRING" id="754436.JCM19237_6101"/>
<dbReference type="AlphaFoldDB" id="A0A090QLT5"/>
<reference evidence="1 2" key="1">
    <citation type="journal article" date="2014" name="Genome Announc.">
        <title>Draft Genome Sequences of Two Vibrionaceae Species, Vibrio ponticus C121 and Photobacterium aphoticum C119, Isolated as Coral Reef Microbiota.</title>
        <authorList>
            <person name="Al-saari N."/>
            <person name="Meirelles P.M."/>
            <person name="Mino S."/>
            <person name="Suda W."/>
            <person name="Oshima K."/>
            <person name="Hattori M."/>
            <person name="Ohkuma M."/>
            <person name="Thompson F.L."/>
            <person name="Gomez-Gil B."/>
            <person name="Sawabe T."/>
            <person name="Sawabe T."/>
        </authorList>
    </citation>
    <scope>NUCLEOTIDE SEQUENCE [LARGE SCALE GENOMIC DNA]</scope>
    <source>
        <strain evidence="1 2">JCM 19237</strain>
    </source>
</reference>
<sequence length="135" mass="15093">MRLKGTWQQNVLPILRLPLACLFAKGDDVTFIRPAFQHDQPCGANKHLHLLSQAKREIVALKMAIKQAGFQLSEIVRAEVILSPDVDEYQLGELCELLESLPGEVEVHYEETGLLARDIPLASTQLIAIEAMLIH</sequence>
<proteinExistence type="predicted"/>
<evidence type="ECO:0000313" key="2">
    <source>
        <dbReference type="Proteomes" id="UP000029227"/>
    </source>
</evidence>
<name>A0A090QLT5_9GAMM</name>
<gene>
    <name evidence="1" type="ORF">JCM19237_6101</name>
</gene>
<accession>A0A090QLT5</accession>
<comment type="caution">
    <text evidence="1">The sequence shown here is derived from an EMBL/GenBank/DDBJ whole genome shotgun (WGS) entry which is preliminary data.</text>
</comment>
<protein>
    <submittedName>
        <fullName evidence="1">Uncharacterized protein</fullName>
    </submittedName>
</protein>
<organism evidence="1 2">
    <name type="scientific">Photobacterium aphoticum</name>
    <dbReference type="NCBI Taxonomy" id="754436"/>
    <lineage>
        <taxon>Bacteria</taxon>
        <taxon>Pseudomonadati</taxon>
        <taxon>Pseudomonadota</taxon>
        <taxon>Gammaproteobacteria</taxon>
        <taxon>Vibrionales</taxon>
        <taxon>Vibrionaceae</taxon>
        <taxon>Photobacterium</taxon>
    </lineage>
</organism>
<dbReference type="Proteomes" id="UP000029227">
    <property type="component" value="Unassembled WGS sequence"/>
</dbReference>